<gene>
    <name evidence="1" type="ORF">SCLCIDRAFT_1209355</name>
</gene>
<reference evidence="2" key="2">
    <citation type="submission" date="2015-01" db="EMBL/GenBank/DDBJ databases">
        <title>Evolutionary Origins and Diversification of the Mycorrhizal Mutualists.</title>
        <authorList>
            <consortium name="DOE Joint Genome Institute"/>
            <consortium name="Mycorrhizal Genomics Consortium"/>
            <person name="Kohler A."/>
            <person name="Kuo A."/>
            <person name="Nagy L.G."/>
            <person name="Floudas D."/>
            <person name="Copeland A."/>
            <person name="Barry K.W."/>
            <person name="Cichocki N."/>
            <person name="Veneault-Fourrey C."/>
            <person name="LaButti K."/>
            <person name="Lindquist E.A."/>
            <person name="Lipzen A."/>
            <person name="Lundell T."/>
            <person name="Morin E."/>
            <person name="Murat C."/>
            <person name="Riley R."/>
            <person name="Ohm R."/>
            <person name="Sun H."/>
            <person name="Tunlid A."/>
            <person name="Henrissat B."/>
            <person name="Grigoriev I.V."/>
            <person name="Hibbett D.S."/>
            <person name="Martin F."/>
        </authorList>
    </citation>
    <scope>NUCLEOTIDE SEQUENCE [LARGE SCALE GENOMIC DNA]</scope>
    <source>
        <strain evidence="2">Foug A</strain>
    </source>
</reference>
<dbReference type="HOGENOM" id="CLU_3033735_0_0_1"/>
<evidence type="ECO:0000313" key="1">
    <source>
        <dbReference type="EMBL" id="KIM68528.1"/>
    </source>
</evidence>
<keyword evidence="2" id="KW-1185">Reference proteome</keyword>
<sequence>MTPSQRDNDSECTVVRESATSDVLHTICSISWDRPFTNRYERDLIEEHQDSRWKH</sequence>
<organism evidence="1 2">
    <name type="scientific">Scleroderma citrinum Foug A</name>
    <dbReference type="NCBI Taxonomy" id="1036808"/>
    <lineage>
        <taxon>Eukaryota</taxon>
        <taxon>Fungi</taxon>
        <taxon>Dikarya</taxon>
        <taxon>Basidiomycota</taxon>
        <taxon>Agaricomycotina</taxon>
        <taxon>Agaricomycetes</taxon>
        <taxon>Agaricomycetidae</taxon>
        <taxon>Boletales</taxon>
        <taxon>Sclerodermatineae</taxon>
        <taxon>Sclerodermataceae</taxon>
        <taxon>Scleroderma</taxon>
    </lineage>
</organism>
<dbReference type="AlphaFoldDB" id="A0A0C3A4C8"/>
<dbReference type="EMBL" id="KN822009">
    <property type="protein sequence ID" value="KIM68528.1"/>
    <property type="molecule type" value="Genomic_DNA"/>
</dbReference>
<name>A0A0C3A4C8_9AGAM</name>
<reference evidence="1 2" key="1">
    <citation type="submission" date="2014-04" db="EMBL/GenBank/DDBJ databases">
        <authorList>
            <consortium name="DOE Joint Genome Institute"/>
            <person name="Kuo A."/>
            <person name="Kohler A."/>
            <person name="Nagy L.G."/>
            <person name="Floudas D."/>
            <person name="Copeland A."/>
            <person name="Barry K.W."/>
            <person name="Cichocki N."/>
            <person name="Veneault-Fourrey C."/>
            <person name="LaButti K."/>
            <person name="Lindquist E.A."/>
            <person name="Lipzen A."/>
            <person name="Lundell T."/>
            <person name="Morin E."/>
            <person name="Murat C."/>
            <person name="Sun H."/>
            <person name="Tunlid A."/>
            <person name="Henrissat B."/>
            <person name="Grigoriev I.V."/>
            <person name="Hibbett D.S."/>
            <person name="Martin F."/>
            <person name="Nordberg H.P."/>
            <person name="Cantor M.N."/>
            <person name="Hua S.X."/>
        </authorList>
    </citation>
    <scope>NUCLEOTIDE SEQUENCE [LARGE SCALE GENOMIC DNA]</scope>
    <source>
        <strain evidence="1 2">Foug A</strain>
    </source>
</reference>
<evidence type="ECO:0000313" key="2">
    <source>
        <dbReference type="Proteomes" id="UP000053989"/>
    </source>
</evidence>
<accession>A0A0C3A4C8</accession>
<proteinExistence type="predicted"/>
<dbReference type="Proteomes" id="UP000053989">
    <property type="component" value="Unassembled WGS sequence"/>
</dbReference>
<protein>
    <submittedName>
        <fullName evidence="1">Uncharacterized protein</fullName>
    </submittedName>
</protein>
<dbReference type="InParanoid" id="A0A0C3A4C8"/>